<proteinExistence type="predicted"/>
<dbReference type="EMBL" id="JAINUG010000168">
    <property type="protein sequence ID" value="KAJ8390530.1"/>
    <property type="molecule type" value="Genomic_DNA"/>
</dbReference>
<feature type="domain" description="CFA20" evidence="1">
    <location>
        <begin position="1"/>
        <end position="92"/>
    </location>
</feature>
<organism evidence="2 3">
    <name type="scientific">Aldrovandia affinis</name>
    <dbReference type="NCBI Taxonomy" id="143900"/>
    <lineage>
        <taxon>Eukaryota</taxon>
        <taxon>Metazoa</taxon>
        <taxon>Chordata</taxon>
        <taxon>Craniata</taxon>
        <taxon>Vertebrata</taxon>
        <taxon>Euteleostomi</taxon>
        <taxon>Actinopterygii</taxon>
        <taxon>Neopterygii</taxon>
        <taxon>Teleostei</taxon>
        <taxon>Notacanthiformes</taxon>
        <taxon>Halosauridae</taxon>
        <taxon>Aldrovandia</taxon>
    </lineage>
</organism>
<protein>
    <recommendedName>
        <fullName evidence="1">CFA20 domain-containing protein</fullName>
    </recommendedName>
</protein>
<reference evidence="2" key="1">
    <citation type="journal article" date="2023" name="Science">
        <title>Genome structures resolve the early diversification of teleost fishes.</title>
        <authorList>
            <person name="Parey E."/>
            <person name="Louis A."/>
            <person name="Montfort J."/>
            <person name="Bouchez O."/>
            <person name="Roques C."/>
            <person name="Iampietro C."/>
            <person name="Lluch J."/>
            <person name="Castinel A."/>
            <person name="Donnadieu C."/>
            <person name="Desvignes T."/>
            <person name="Floi Bucao C."/>
            <person name="Jouanno E."/>
            <person name="Wen M."/>
            <person name="Mejri S."/>
            <person name="Dirks R."/>
            <person name="Jansen H."/>
            <person name="Henkel C."/>
            <person name="Chen W.J."/>
            <person name="Zahm M."/>
            <person name="Cabau C."/>
            <person name="Klopp C."/>
            <person name="Thompson A.W."/>
            <person name="Robinson-Rechavi M."/>
            <person name="Braasch I."/>
            <person name="Lecointre G."/>
            <person name="Bobe J."/>
            <person name="Postlethwait J.H."/>
            <person name="Berthelot C."/>
            <person name="Roest Crollius H."/>
            <person name="Guiguen Y."/>
        </authorList>
    </citation>
    <scope>NUCLEOTIDE SEQUENCE</scope>
    <source>
        <strain evidence="2">NC1722</strain>
    </source>
</reference>
<dbReference type="AlphaFoldDB" id="A0AAD7RUM0"/>
<gene>
    <name evidence="2" type="ORF">AAFF_G00103270</name>
</gene>
<evidence type="ECO:0000313" key="2">
    <source>
        <dbReference type="EMBL" id="KAJ8390530.1"/>
    </source>
</evidence>
<dbReference type="Proteomes" id="UP001221898">
    <property type="component" value="Unassembled WGS sequence"/>
</dbReference>
<name>A0AAD7RUM0_9TELE</name>
<evidence type="ECO:0000313" key="3">
    <source>
        <dbReference type="Proteomes" id="UP001221898"/>
    </source>
</evidence>
<evidence type="ECO:0000259" key="1">
    <source>
        <dbReference type="Pfam" id="PF05018"/>
    </source>
</evidence>
<keyword evidence="3" id="KW-1185">Reference proteome</keyword>
<sequence length="93" mass="10582">MFKNEYQGGAVVDIFSAQGNDPVAKWKLYGGQKAIKKEFDKEIKGFVYILEGSSQKNKMQMPKDSRMPLGLSQRFLILQVYVPLGKDFSTELM</sequence>
<dbReference type="PANTHER" id="PTHR12458">
    <property type="entry name" value="ORF PROTEIN"/>
    <property type="match status" value="1"/>
</dbReference>
<comment type="caution">
    <text evidence="2">The sequence shown here is derived from an EMBL/GenBank/DDBJ whole genome shotgun (WGS) entry which is preliminary data.</text>
</comment>
<dbReference type="InterPro" id="IPR040441">
    <property type="entry name" value="CFA20/CFAP20DC"/>
</dbReference>
<dbReference type="InterPro" id="IPR007714">
    <property type="entry name" value="CFA20_dom"/>
</dbReference>
<accession>A0AAD7RUM0</accession>
<dbReference type="Pfam" id="PF05018">
    <property type="entry name" value="CFA20_dom"/>
    <property type="match status" value="1"/>
</dbReference>